<dbReference type="EMBL" id="NCVQ01000006">
    <property type="protein sequence ID" value="PWZ24617.1"/>
    <property type="molecule type" value="Genomic_DNA"/>
</dbReference>
<feature type="region of interest" description="Disordered" evidence="1">
    <location>
        <begin position="199"/>
        <end position="315"/>
    </location>
</feature>
<sequence length="315" mass="33223">MEVALVERLEAAVARLEAAVASGASLASTAPRDFDALEARSDPAIVAYDEFVAEAVGRLTAAAEKIGGKVLDATKVLAEAFAVAKNMLVQAKQHQKPASMADAQGFVKPLSDVMAKATAMTEGRRPDYFNHLKSVADSLPALAWVAFLGKDCEYRNKDPDHVEWAKALKDLYMPGLRDYVKKHYPLGPVWGPAGGALVSQPKAAAPTPKAPAVKAPPPPAPPTAPLFSTEKSPKSSKPKEGMSAVFQEISSKPVTAGLRKVTDDMKTKNRADRSGVVSSTAPAPAPAAAPEKTSRAGSFSFKSGPPKLELQMGRK</sequence>
<dbReference type="GO" id="GO:0003779">
    <property type="term" value="F:actin binding"/>
    <property type="evidence" value="ECO:0007669"/>
    <property type="project" value="InterPro"/>
</dbReference>
<feature type="domain" description="CAP N-terminal" evidence="2">
    <location>
        <begin position="48"/>
        <end position="146"/>
    </location>
</feature>
<accession>A0A3L6EYZ6</accession>
<feature type="compositionally biased region" description="Low complexity" evidence="1">
    <location>
        <begin position="201"/>
        <end position="213"/>
    </location>
</feature>
<dbReference type="InterPro" id="IPR053950">
    <property type="entry name" value="CAP_N"/>
</dbReference>
<dbReference type="Pfam" id="PF01213">
    <property type="entry name" value="CAP_N-CM"/>
    <property type="match status" value="1"/>
</dbReference>
<comment type="caution">
    <text evidence="3">The sequence shown here is derived from an EMBL/GenBank/DDBJ whole genome shotgun (WGS) entry which is preliminary data.</text>
</comment>
<feature type="compositionally biased region" description="Basic and acidic residues" evidence="1">
    <location>
        <begin position="231"/>
        <end position="240"/>
    </location>
</feature>
<dbReference type="PANTHER" id="PTHR10652">
    <property type="entry name" value="ADENYLYL CYCLASE-ASSOCIATED PROTEIN"/>
    <property type="match status" value="1"/>
</dbReference>
<feature type="compositionally biased region" description="Pro residues" evidence="1">
    <location>
        <begin position="214"/>
        <end position="224"/>
    </location>
</feature>
<dbReference type="InterPro" id="IPR018106">
    <property type="entry name" value="CAP_CS_N"/>
</dbReference>
<evidence type="ECO:0000256" key="1">
    <source>
        <dbReference type="SAM" id="MobiDB-lite"/>
    </source>
</evidence>
<reference evidence="3" key="1">
    <citation type="journal article" date="2018" name="Nat. Genet.">
        <title>Extensive intraspecific gene order and gene structural variations between Mo17 and other maize genomes.</title>
        <authorList>
            <person name="Sun S."/>
            <person name="Zhou Y."/>
            <person name="Chen J."/>
            <person name="Shi J."/>
            <person name="Zhao H."/>
            <person name="Zhao H."/>
            <person name="Song W."/>
            <person name="Zhang M."/>
            <person name="Cui Y."/>
            <person name="Dong X."/>
            <person name="Liu H."/>
            <person name="Ma X."/>
            <person name="Jiao Y."/>
            <person name="Wang B."/>
            <person name="Wei X."/>
            <person name="Stein J.C."/>
            <person name="Glaubitz J.C."/>
            <person name="Lu F."/>
            <person name="Yu G."/>
            <person name="Liang C."/>
            <person name="Fengler K."/>
            <person name="Li B."/>
            <person name="Rafalski A."/>
            <person name="Schnable P.S."/>
            <person name="Ware D.H."/>
            <person name="Buckler E.S."/>
            <person name="Lai J."/>
        </authorList>
    </citation>
    <scope>NUCLEOTIDE SEQUENCE [LARGE SCALE GENOMIC DNA]</scope>
    <source>
        <tissue evidence="3">Seedling</tissue>
    </source>
</reference>
<name>A0A3L6EYZ6_MAIZE</name>
<dbReference type="PROSITE" id="PS01088">
    <property type="entry name" value="CAP_1"/>
    <property type="match status" value="1"/>
</dbReference>
<dbReference type="InterPro" id="IPR001837">
    <property type="entry name" value="Adenylate_cyclase-assoc_CAP"/>
</dbReference>
<dbReference type="SUPFAM" id="SSF101278">
    <property type="entry name" value="N-terminal domain of adenylylcyclase associated protein, CAP"/>
    <property type="match status" value="1"/>
</dbReference>
<evidence type="ECO:0000313" key="3">
    <source>
        <dbReference type="EMBL" id="PWZ24617.1"/>
    </source>
</evidence>
<feature type="compositionally biased region" description="Basic and acidic residues" evidence="1">
    <location>
        <begin position="260"/>
        <end position="273"/>
    </location>
</feature>
<dbReference type="InterPro" id="IPR013992">
    <property type="entry name" value="Adenylate_cyclase-assoc_CAP_N"/>
</dbReference>
<protein>
    <submittedName>
        <fullName evidence="3">Cyclase-associated protein 1</fullName>
    </submittedName>
</protein>
<dbReference type="InterPro" id="IPR036222">
    <property type="entry name" value="CAP_N_sf"/>
</dbReference>
<dbReference type="Proteomes" id="UP000251960">
    <property type="component" value="Chromosome 5"/>
</dbReference>
<dbReference type="Gene3D" id="1.25.40.330">
    <property type="entry name" value="Adenylate cyclase-associated CAP, N-terminal domain"/>
    <property type="match status" value="2"/>
</dbReference>
<organism evidence="3">
    <name type="scientific">Zea mays</name>
    <name type="common">Maize</name>
    <dbReference type="NCBI Taxonomy" id="4577"/>
    <lineage>
        <taxon>Eukaryota</taxon>
        <taxon>Viridiplantae</taxon>
        <taxon>Streptophyta</taxon>
        <taxon>Embryophyta</taxon>
        <taxon>Tracheophyta</taxon>
        <taxon>Spermatophyta</taxon>
        <taxon>Magnoliopsida</taxon>
        <taxon>Liliopsida</taxon>
        <taxon>Poales</taxon>
        <taxon>Poaceae</taxon>
        <taxon>PACMAD clade</taxon>
        <taxon>Panicoideae</taxon>
        <taxon>Andropogonodae</taxon>
        <taxon>Andropogoneae</taxon>
        <taxon>Tripsacinae</taxon>
        <taxon>Zea</taxon>
    </lineage>
</organism>
<gene>
    <name evidence="3" type="primary">CAP1_1</name>
    <name evidence="3" type="ORF">Zm00014a_037245</name>
</gene>
<dbReference type="GO" id="GO:0007010">
    <property type="term" value="P:cytoskeleton organization"/>
    <property type="evidence" value="ECO:0007669"/>
    <property type="project" value="InterPro"/>
</dbReference>
<proteinExistence type="predicted"/>
<dbReference type="Pfam" id="PF21938">
    <property type="entry name" value="CAP_N"/>
    <property type="match status" value="1"/>
</dbReference>
<dbReference type="AlphaFoldDB" id="A0A3L6EYZ6"/>
<dbReference type="PANTHER" id="PTHR10652:SF0">
    <property type="entry name" value="ADENYLYL CYCLASE-ASSOCIATED PROTEIN"/>
    <property type="match status" value="1"/>
</dbReference>
<evidence type="ECO:0000259" key="2">
    <source>
        <dbReference type="Pfam" id="PF21938"/>
    </source>
</evidence>